<keyword evidence="2" id="KW-0812">Transmembrane</keyword>
<dbReference type="InterPro" id="IPR041916">
    <property type="entry name" value="Anti_sigma_zinc_sf"/>
</dbReference>
<dbReference type="EMBL" id="WOXT01000001">
    <property type="protein sequence ID" value="MUV12793.1"/>
    <property type="molecule type" value="Genomic_DNA"/>
</dbReference>
<feature type="domain" description="Putative zinc-finger" evidence="3">
    <location>
        <begin position="107"/>
        <end position="140"/>
    </location>
</feature>
<evidence type="ECO:0000259" key="3">
    <source>
        <dbReference type="Pfam" id="PF13490"/>
    </source>
</evidence>
<dbReference type="AlphaFoldDB" id="A0A7C9HPD1"/>
<keyword evidence="5" id="KW-1185">Reference proteome</keyword>
<organism evidence="4 5">
    <name type="scientific">Noviluteimonas gilva</name>
    <dbReference type="NCBI Taxonomy" id="2682097"/>
    <lineage>
        <taxon>Bacteria</taxon>
        <taxon>Pseudomonadati</taxon>
        <taxon>Pseudomonadota</taxon>
        <taxon>Gammaproteobacteria</taxon>
        <taxon>Lysobacterales</taxon>
        <taxon>Lysobacteraceae</taxon>
        <taxon>Noviluteimonas</taxon>
    </lineage>
</organism>
<proteinExistence type="predicted"/>
<gene>
    <name evidence="4" type="ORF">GN331_01070</name>
</gene>
<evidence type="ECO:0000256" key="2">
    <source>
        <dbReference type="SAM" id="Phobius"/>
    </source>
</evidence>
<reference evidence="4 5" key="1">
    <citation type="submission" date="2019-12" db="EMBL/GenBank/DDBJ databases">
        <authorList>
            <person name="Xu J."/>
        </authorList>
    </citation>
    <scope>NUCLEOTIDE SEQUENCE [LARGE SCALE GENOMIC DNA]</scope>
    <source>
        <strain evidence="4 5">HX-5-24</strain>
    </source>
</reference>
<keyword evidence="2" id="KW-1133">Transmembrane helix</keyword>
<feature type="region of interest" description="Disordered" evidence="1">
    <location>
        <begin position="1"/>
        <end position="74"/>
    </location>
</feature>
<comment type="caution">
    <text evidence="4">The sequence shown here is derived from an EMBL/GenBank/DDBJ whole genome shotgun (WGS) entry which is preliminary data.</text>
</comment>
<keyword evidence="2" id="KW-0472">Membrane</keyword>
<dbReference type="Proteomes" id="UP000479692">
    <property type="component" value="Unassembled WGS sequence"/>
</dbReference>
<feature type="transmembrane region" description="Helical" evidence="2">
    <location>
        <begin position="198"/>
        <end position="219"/>
    </location>
</feature>
<evidence type="ECO:0000313" key="4">
    <source>
        <dbReference type="EMBL" id="MUV12793.1"/>
    </source>
</evidence>
<dbReference type="InterPro" id="IPR027383">
    <property type="entry name" value="Znf_put"/>
</dbReference>
<evidence type="ECO:0000313" key="5">
    <source>
        <dbReference type="Proteomes" id="UP000479692"/>
    </source>
</evidence>
<feature type="compositionally biased region" description="Basic residues" evidence="1">
    <location>
        <begin position="1"/>
        <end position="35"/>
    </location>
</feature>
<dbReference type="Gene3D" id="1.10.10.1320">
    <property type="entry name" value="Anti-sigma factor, zinc-finger domain"/>
    <property type="match status" value="1"/>
</dbReference>
<name>A0A7C9HPD1_9GAMM</name>
<protein>
    <recommendedName>
        <fullName evidence="3">Putative zinc-finger domain-containing protein</fullName>
    </recommendedName>
</protein>
<evidence type="ECO:0000256" key="1">
    <source>
        <dbReference type="SAM" id="MobiDB-lite"/>
    </source>
</evidence>
<sequence>MVAARSCRRTRSTARRRARSRTRARATARTPRCRPRPTLSRTPRRDRNDLLPRLQLQGDRRSRRLPGGDGENAHVLCATPHEIPARRRRSASAVSGHVLSFEGHAHRDVERLLPWYANATLDPDDDARVRAHLIECAACRADLATLRAVMDLAPPATDARETDRGWMRMRDRLHAARRTPGARFDWRRVRAGWSGTPGWLRVAVAAQFAFIAVLAMFLIGEPQPATQTFTTLSATPAPQASRDTLLVVFDPRTTDAQLRELLGANRARIVDGPNAAGAFLVAAPPGQAELVRNALRASPGVAMAERLAPPE</sequence>
<dbReference type="Pfam" id="PF13490">
    <property type="entry name" value="zf-HC2"/>
    <property type="match status" value="1"/>
</dbReference>
<accession>A0A7C9HPD1</accession>